<feature type="domain" description="Chromo" evidence="5">
    <location>
        <begin position="280"/>
        <end position="337"/>
    </location>
</feature>
<feature type="compositionally biased region" description="Low complexity" evidence="4">
    <location>
        <begin position="174"/>
        <end position="188"/>
    </location>
</feature>
<evidence type="ECO:0000256" key="4">
    <source>
        <dbReference type="SAM" id="MobiDB-lite"/>
    </source>
</evidence>
<reference evidence="6 7" key="1">
    <citation type="submission" date="2024-02" db="EMBL/GenBank/DDBJ databases">
        <title>De novo assembly and annotation of 12 fungi associated with fruit tree decline syndrome in Ontario, Canada.</title>
        <authorList>
            <person name="Sulman M."/>
            <person name="Ellouze W."/>
            <person name="Ilyukhin E."/>
        </authorList>
    </citation>
    <scope>NUCLEOTIDE SEQUENCE [LARGE SCALE GENOMIC DNA]</scope>
    <source>
        <strain evidence="6 7">M11/M66-122</strain>
    </source>
</reference>
<name>A0AAN9YMZ4_9PEZI</name>
<organism evidence="6 7">
    <name type="scientific">Diatrype stigma</name>
    <dbReference type="NCBI Taxonomy" id="117547"/>
    <lineage>
        <taxon>Eukaryota</taxon>
        <taxon>Fungi</taxon>
        <taxon>Dikarya</taxon>
        <taxon>Ascomycota</taxon>
        <taxon>Pezizomycotina</taxon>
        <taxon>Sordariomycetes</taxon>
        <taxon>Xylariomycetidae</taxon>
        <taxon>Xylariales</taxon>
        <taxon>Diatrypaceae</taxon>
        <taxon>Diatrype</taxon>
    </lineage>
</organism>
<dbReference type="PRINTS" id="PR00504">
    <property type="entry name" value="CHROMODOMAIN"/>
</dbReference>
<feature type="compositionally biased region" description="Low complexity" evidence="4">
    <location>
        <begin position="228"/>
        <end position="253"/>
    </location>
</feature>
<proteinExistence type="predicted"/>
<dbReference type="InterPro" id="IPR051219">
    <property type="entry name" value="Heterochromatin_chromo-domain"/>
</dbReference>
<evidence type="ECO:0000259" key="5">
    <source>
        <dbReference type="PROSITE" id="PS50013"/>
    </source>
</evidence>
<keyword evidence="7" id="KW-1185">Reference proteome</keyword>
<dbReference type="InterPro" id="IPR017984">
    <property type="entry name" value="Chromo_dom_subgr"/>
</dbReference>
<comment type="caution">
    <text evidence="6">The sequence shown here is derived from an EMBL/GenBank/DDBJ whole genome shotgun (WGS) entry which is preliminary data.</text>
</comment>
<evidence type="ECO:0000256" key="1">
    <source>
        <dbReference type="ARBA" id="ARBA00004123"/>
    </source>
</evidence>
<protein>
    <recommendedName>
        <fullName evidence="5">Chromo domain-containing protein</fullName>
    </recommendedName>
</protein>
<feature type="compositionally biased region" description="Low complexity" evidence="4">
    <location>
        <begin position="197"/>
        <end position="212"/>
    </location>
</feature>
<feature type="region of interest" description="Disordered" evidence="4">
    <location>
        <begin position="1"/>
        <end position="286"/>
    </location>
</feature>
<dbReference type="Gene3D" id="2.40.50.40">
    <property type="match status" value="1"/>
</dbReference>
<dbReference type="SMART" id="SM00298">
    <property type="entry name" value="CHROMO"/>
    <property type="match status" value="1"/>
</dbReference>
<gene>
    <name evidence="6" type="ORF">SLS62_008707</name>
</gene>
<dbReference type="Proteomes" id="UP001320420">
    <property type="component" value="Unassembled WGS sequence"/>
</dbReference>
<dbReference type="CDD" id="cd00024">
    <property type="entry name" value="CD_CSD"/>
    <property type="match status" value="1"/>
</dbReference>
<dbReference type="PROSITE" id="PS50013">
    <property type="entry name" value="CHROMO_2"/>
    <property type="match status" value="1"/>
</dbReference>
<evidence type="ECO:0000313" key="7">
    <source>
        <dbReference type="Proteomes" id="UP001320420"/>
    </source>
</evidence>
<dbReference type="InterPro" id="IPR016197">
    <property type="entry name" value="Chromo-like_dom_sf"/>
</dbReference>
<evidence type="ECO:0000256" key="2">
    <source>
        <dbReference type="ARBA" id="ARBA00011353"/>
    </source>
</evidence>
<keyword evidence="3" id="KW-0539">Nucleus</keyword>
<evidence type="ECO:0000256" key="3">
    <source>
        <dbReference type="ARBA" id="ARBA00023242"/>
    </source>
</evidence>
<dbReference type="PROSITE" id="PS00598">
    <property type="entry name" value="CHROMO_1"/>
    <property type="match status" value="1"/>
</dbReference>
<dbReference type="InterPro" id="IPR023779">
    <property type="entry name" value="Chromodomain_CS"/>
</dbReference>
<sequence>MAGYSSDLGHPHGDLTNASEPSIEHPSGHEYQEEDDDLQYQVQSDIMNDFTGQDPEDGAQEDNNEKSPRMTKTRGRGAKRVSSIPNGGSPKDGLASPRADQGDSSKEPIARKSRGRGKTRSIVRIDAPEEDNDNVNIDDDKDGNDDKDGDDDDGNEQEAPIKPQGRGRGRPKGSTVAPKSTSAKSSSPLKRKRAGLETASSSRPTRAAAESAKSNMAEQGASKRSKLTATTSPAANSKAKSKAKVASASASATRRGRPPGKTSPAATRRGRPPGKTNPEFTVEKIVDSRLNKKKGAVEYHVKWQGYPTSENTWEPAENLKHCPQKLAQYTQSQKKSK</sequence>
<dbReference type="SUPFAM" id="SSF54160">
    <property type="entry name" value="Chromo domain-like"/>
    <property type="match status" value="1"/>
</dbReference>
<feature type="compositionally biased region" description="Basic residues" evidence="4">
    <location>
        <begin position="69"/>
        <end position="79"/>
    </location>
</feature>
<feature type="compositionally biased region" description="Basic and acidic residues" evidence="4">
    <location>
        <begin position="22"/>
        <end position="31"/>
    </location>
</feature>
<comment type="subunit">
    <text evidence="2">Component of the NuA4 histone acetyltransferase complex.</text>
</comment>
<dbReference type="InterPro" id="IPR000953">
    <property type="entry name" value="Chromo/chromo_shadow_dom"/>
</dbReference>
<evidence type="ECO:0000313" key="6">
    <source>
        <dbReference type="EMBL" id="KAK7748339.1"/>
    </source>
</evidence>
<feature type="compositionally biased region" description="Basic residues" evidence="4">
    <location>
        <begin position="111"/>
        <end position="121"/>
    </location>
</feature>
<feature type="compositionally biased region" description="Acidic residues" evidence="4">
    <location>
        <begin position="128"/>
        <end position="156"/>
    </location>
</feature>
<dbReference type="GO" id="GO:0006338">
    <property type="term" value="P:chromatin remodeling"/>
    <property type="evidence" value="ECO:0007669"/>
    <property type="project" value="UniProtKB-ARBA"/>
</dbReference>
<dbReference type="InterPro" id="IPR023780">
    <property type="entry name" value="Chromo_domain"/>
</dbReference>
<dbReference type="GO" id="GO:0005634">
    <property type="term" value="C:nucleus"/>
    <property type="evidence" value="ECO:0007669"/>
    <property type="project" value="UniProtKB-SubCell"/>
</dbReference>
<dbReference type="PANTHER" id="PTHR22812">
    <property type="entry name" value="CHROMOBOX PROTEIN"/>
    <property type="match status" value="1"/>
</dbReference>
<dbReference type="EMBL" id="JAKJXP020000083">
    <property type="protein sequence ID" value="KAK7748339.1"/>
    <property type="molecule type" value="Genomic_DNA"/>
</dbReference>
<dbReference type="Pfam" id="PF00385">
    <property type="entry name" value="Chromo"/>
    <property type="match status" value="1"/>
</dbReference>
<feature type="compositionally biased region" description="Basic and acidic residues" evidence="4">
    <location>
        <begin position="100"/>
        <end position="110"/>
    </location>
</feature>
<dbReference type="AlphaFoldDB" id="A0AAN9YMZ4"/>
<accession>A0AAN9YMZ4</accession>
<comment type="subcellular location">
    <subcellularLocation>
        <location evidence="1">Nucleus</location>
    </subcellularLocation>
</comment>